<dbReference type="EMBL" id="FR824470">
    <property type="protein sequence ID" value="CCA26884.1"/>
    <property type="molecule type" value="Genomic_DNA"/>
</dbReference>
<proteinExistence type="predicted"/>
<dbReference type="PROSITE" id="PS51257">
    <property type="entry name" value="PROKAR_LIPOPROTEIN"/>
    <property type="match status" value="1"/>
</dbReference>
<protein>
    <submittedName>
        <fullName evidence="2">AlNc14C427G11564 protein</fullName>
    </submittedName>
</protein>
<name>F0WZG4_9STRA</name>
<reference evidence="2" key="2">
    <citation type="submission" date="2011-02" db="EMBL/GenBank/DDBJ databases">
        <authorList>
            <person name="MacLean D."/>
        </authorList>
    </citation>
    <scope>NUCLEOTIDE SEQUENCE</scope>
</reference>
<sequence>MKLIHVLSSQLMYFLFSTTFLSSCNQARLAEFVSYFEKTLKYSFQIVPNNPNVESAALRFGYGTRKINSKQLSLQDLFELETKISHEEEEIEKVEKIHQADAVGLKQFEKVKRDNKFVSEVIKILMQQQKKGEKVLFKKKETVKRFYELKSSNIVSRTVHKGRGFPIKRAQLSLRSASGRGQN</sequence>
<accession>F0WZG4</accession>
<organism evidence="2">
    <name type="scientific">Albugo laibachii Nc14</name>
    <dbReference type="NCBI Taxonomy" id="890382"/>
    <lineage>
        <taxon>Eukaryota</taxon>
        <taxon>Sar</taxon>
        <taxon>Stramenopiles</taxon>
        <taxon>Oomycota</taxon>
        <taxon>Peronosporomycetes</taxon>
        <taxon>Albuginales</taxon>
        <taxon>Albuginaceae</taxon>
        <taxon>Albugo</taxon>
    </lineage>
</organism>
<gene>
    <name evidence="2" type="primary">AlNc14C427G11564</name>
    <name evidence="2" type="ORF">ALNC14_130280</name>
</gene>
<feature type="chain" id="PRO_5003263662" evidence="1">
    <location>
        <begin position="27"/>
        <end position="183"/>
    </location>
</feature>
<feature type="signal peptide" evidence="1">
    <location>
        <begin position="1"/>
        <end position="26"/>
    </location>
</feature>
<evidence type="ECO:0000313" key="2">
    <source>
        <dbReference type="EMBL" id="CCA26884.1"/>
    </source>
</evidence>
<keyword evidence="1" id="KW-0732">Signal</keyword>
<dbReference type="HOGENOM" id="CLU_1506073_0_0_1"/>
<dbReference type="AlphaFoldDB" id="F0WZG4"/>
<evidence type="ECO:0000256" key="1">
    <source>
        <dbReference type="SAM" id="SignalP"/>
    </source>
</evidence>
<reference evidence="2" key="1">
    <citation type="journal article" date="2011" name="PLoS Biol.">
        <title>Gene gain and loss during evolution of obligate parasitism in the white rust pathogen of Arabidopsis thaliana.</title>
        <authorList>
            <person name="Kemen E."/>
            <person name="Gardiner A."/>
            <person name="Schultz-Larsen T."/>
            <person name="Kemen A.C."/>
            <person name="Balmuth A.L."/>
            <person name="Robert-Seilaniantz A."/>
            <person name="Bailey K."/>
            <person name="Holub E."/>
            <person name="Studholme D.J."/>
            <person name="Maclean D."/>
            <person name="Jones J.D."/>
        </authorList>
    </citation>
    <scope>NUCLEOTIDE SEQUENCE</scope>
</reference>